<feature type="transmembrane region" description="Helical" evidence="6">
    <location>
        <begin position="250"/>
        <end position="273"/>
    </location>
</feature>
<evidence type="ECO:0000256" key="3">
    <source>
        <dbReference type="ARBA" id="ARBA00022692"/>
    </source>
</evidence>
<dbReference type="PANTHER" id="PTHR39087:SF2">
    <property type="entry name" value="UPF0104 MEMBRANE PROTEIN MJ1595"/>
    <property type="match status" value="1"/>
</dbReference>
<evidence type="ECO:0000256" key="1">
    <source>
        <dbReference type="ARBA" id="ARBA00004651"/>
    </source>
</evidence>
<dbReference type="GO" id="GO:0005886">
    <property type="term" value="C:plasma membrane"/>
    <property type="evidence" value="ECO:0007669"/>
    <property type="project" value="UniProtKB-SubCell"/>
</dbReference>
<protein>
    <submittedName>
        <fullName evidence="7">UPF0104 family protein</fullName>
    </submittedName>
</protein>
<dbReference type="Pfam" id="PF03706">
    <property type="entry name" value="LPG_synthase_TM"/>
    <property type="match status" value="1"/>
</dbReference>
<reference evidence="7 8" key="1">
    <citation type="submission" date="2018-08" db="EMBL/GenBank/DDBJ databases">
        <title>The reduced genetic potential of extracellular carbohydrate catabolism in Euzebyella marina RN62, a Flavobacteriia bacterium isolated from the hadal water.</title>
        <authorList>
            <person name="Xue C."/>
        </authorList>
    </citation>
    <scope>NUCLEOTIDE SEQUENCE [LARGE SCALE GENOMIC DNA]</scope>
    <source>
        <strain evidence="7 8">RN62</strain>
    </source>
</reference>
<feature type="transmembrane region" description="Helical" evidence="6">
    <location>
        <begin position="214"/>
        <end position="238"/>
    </location>
</feature>
<keyword evidence="4 6" id="KW-1133">Transmembrane helix</keyword>
<keyword evidence="5 6" id="KW-0472">Membrane</keyword>
<gene>
    <name evidence="7" type="ORF">D1013_19895</name>
</gene>
<dbReference type="OrthoDB" id="9812094at2"/>
<comment type="subcellular location">
    <subcellularLocation>
        <location evidence="1">Cell membrane</location>
        <topology evidence="1">Multi-pass membrane protein</topology>
    </subcellularLocation>
</comment>
<dbReference type="AlphaFoldDB" id="A0A3G2LB45"/>
<keyword evidence="8" id="KW-1185">Reference proteome</keyword>
<dbReference type="Proteomes" id="UP000276309">
    <property type="component" value="Chromosome"/>
</dbReference>
<feature type="transmembrane region" description="Helical" evidence="6">
    <location>
        <begin position="164"/>
        <end position="182"/>
    </location>
</feature>
<proteinExistence type="predicted"/>
<dbReference type="KEGG" id="emar:D1013_19895"/>
<evidence type="ECO:0000256" key="2">
    <source>
        <dbReference type="ARBA" id="ARBA00022475"/>
    </source>
</evidence>
<keyword evidence="3 6" id="KW-0812">Transmembrane</keyword>
<dbReference type="InterPro" id="IPR022791">
    <property type="entry name" value="L-PG_synthase/AglD"/>
</dbReference>
<evidence type="ECO:0000256" key="6">
    <source>
        <dbReference type="SAM" id="Phobius"/>
    </source>
</evidence>
<evidence type="ECO:0000256" key="4">
    <source>
        <dbReference type="ARBA" id="ARBA00022989"/>
    </source>
</evidence>
<feature type="transmembrane region" description="Helical" evidence="6">
    <location>
        <begin position="132"/>
        <end position="152"/>
    </location>
</feature>
<dbReference type="RefSeq" id="WP_121850486.1">
    <property type="nucleotide sequence ID" value="NZ_CP032050.1"/>
</dbReference>
<evidence type="ECO:0000256" key="5">
    <source>
        <dbReference type="ARBA" id="ARBA00023136"/>
    </source>
</evidence>
<keyword evidence="2" id="KW-1003">Cell membrane</keyword>
<feature type="transmembrane region" description="Helical" evidence="6">
    <location>
        <begin position="39"/>
        <end position="59"/>
    </location>
</feature>
<evidence type="ECO:0000313" key="8">
    <source>
        <dbReference type="Proteomes" id="UP000276309"/>
    </source>
</evidence>
<dbReference type="PANTHER" id="PTHR39087">
    <property type="entry name" value="UPF0104 MEMBRANE PROTEIN MJ1595"/>
    <property type="match status" value="1"/>
</dbReference>
<accession>A0A3G2LB45</accession>
<name>A0A3G2LB45_9FLAO</name>
<organism evidence="7 8">
    <name type="scientific">Euzebyella marina</name>
    <dbReference type="NCBI Taxonomy" id="1761453"/>
    <lineage>
        <taxon>Bacteria</taxon>
        <taxon>Pseudomonadati</taxon>
        <taxon>Bacteroidota</taxon>
        <taxon>Flavobacteriia</taxon>
        <taxon>Flavobacteriales</taxon>
        <taxon>Flavobacteriaceae</taxon>
        <taxon>Euzebyella</taxon>
    </lineage>
</organism>
<evidence type="ECO:0000313" key="7">
    <source>
        <dbReference type="EMBL" id="AYN69480.1"/>
    </source>
</evidence>
<sequence>MKTTLTKILKTLLPIALGVFLVLYWYYSTSEEEIKQIIFYIKNADLLWVGASMILGILGHISRAIRWNCLLQPLGYRPKIINNTFIILMAYLTNLGIPRAGEILRATALTTYEGVPFDKGIGTIITERVIDVIMLLLVILITLLLQTDIILGYLDNIGIPLNKILLLLALAVLVGILFLVFIKKSTKPFAVRLKSFLKGLSDGVLSIFKMEKKWAFIAHTVFIWACYIGMLWVIKFTVPETLGLTTSELLVAFLAGSLAMMFTNGGIGLYPLAISKALAIYGISKVSGDAYGWIMWIAQTLMVVVFGAISFLLLPLLNRNR</sequence>
<feature type="transmembrane region" description="Helical" evidence="6">
    <location>
        <begin position="293"/>
        <end position="317"/>
    </location>
</feature>
<feature type="transmembrane region" description="Helical" evidence="6">
    <location>
        <begin position="7"/>
        <end position="27"/>
    </location>
</feature>
<dbReference type="EMBL" id="CP032050">
    <property type="protein sequence ID" value="AYN69480.1"/>
    <property type="molecule type" value="Genomic_DNA"/>
</dbReference>